<dbReference type="Gene3D" id="3.20.20.105">
    <property type="entry name" value="Queuine tRNA-ribosyltransferase-like"/>
    <property type="match status" value="1"/>
</dbReference>
<dbReference type="PANTHER" id="PTHR46064:SF1">
    <property type="entry name" value="QUEUINE TRNA-RIBOSYLTRANSFERASE ACCESSORY SUBUNIT 2"/>
    <property type="match status" value="1"/>
</dbReference>
<gene>
    <name evidence="3" type="ORF">HYH03_010378</name>
</gene>
<reference evidence="3" key="1">
    <citation type="journal article" date="2020" name="bioRxiv">
        <title>Comparative genomics of Chlamydomonas.</title>
        <authorList>
            <person name="Craig R.J."/>
            <person name="Hasan A.R."/>
            <person name="Ness R.W."/>
            <person name="Keightley P.D."/>
        </authorList>
    </citation>
    <scope>NUCLEOTIDE SEQUENCE</scope>
    <source>
        <strain evidence="3">CCAP 11/70</strain>
    </source>
</reference>
<keyword evidence="4" id="KW-1185">Reference proteome</keyword>
<dbReference type="SUPFAM" id="SSF51713">
    <property type="entry name" value="tRNA-guanine transglycosylase"/>
    <property type="match status" value="2"/>
</dbReference>
<comment type="caution">
    <text evidence="3">The sequence shown here is derived from an EMBL/GenBank/DDBJ whole genome shotgun (WGS) entry which is preliminary data.</text>
</comment>
<dbReference type="InterPro" id="IPR002616">
    <property type="entry name" value="tRNA_ribo_trans-like"/>
</dbReference>
<feature type="region of interest" description="Disordered" evidence="1">
    <location>
        <begin position="167"/>
        <end position="255"/>
    </location>
</feature>
<sequence length="560" mass="57852">MLLYTRRGAPLSLTPDLLTTIAPPVQGVQVDVMQFMENPDPRVLREHGGGAHGFLALGEGSVVVASNRDPSMYEYGARPSTDKEVYVQIHSGGHTVSPQRYMEAVAALRPDLYVTMCDEVTADAKPKRVATSVRRTAAWLATCLEAHAVHQGTALLKQQLQADVDALRPRDRAQSQKKAKKVSRRNEPGQGQGHGREQGKGRGREPMVQDAAAEEARTAEPEPQSAADGAAAAAEAGRGKEEAGPGPGPGAVGEEVDELEGAGEGPLAGSLLLAPLAGGGLAAERAKAAAAVGARPEIGGYALCGLGTGEAPEARPGLIAASLDALPPSALDLRPVFGPGLGGSPEEVLAAVEAGVDLIDSSYVAQLTAAGCALTFPLQPPPDWQPAAAEAGAAEGAQPGVPADPVTSADDTKINLWSPVYRLDKGPLLPGCACFACARHSRAYVHHLLNAHEMTADVLLEAHNTAHMQGFMQAVREAIAGGRLARYRAWIASRRSVPLAALPRKLVAKRRASGPAGAGAEEDEGGASEASEASDAEAGVGGDADRVGQQGQAPAKWVRV</sequence>
<evidence type="ECO:0000259" key="2">
    <source>
        <dbReference type="Pfam" id="PF01702"/>
    </source>
</evidence>
<dbReference type="Proteomes" id="UP000612055">
    <property type="component" value="Unassembled WGS sequence"/>
</dbReference>
<dbReference type="EMBL" id="JAEHOE010000055">
    <property type="protein sequence ID" value="KAG2491165.1"/>
    <property type="molecule type" value="Genomic_DNA"/>
</dbReference>
<dbReference type="InterPro" id="IPR036511">
    <property type="entry name" value="TGT-like_sf"/>
</dbReference>
<feature type="compositionally biased region" description="Low complexity" evidence="1">
    <location>
        <begin position="527"/>
        <end position="538"/>
    </location>
</feature>
<dbReference type="PANTHER" id="PTHR46064">
    <property type="entry name" value="QUEUINE TRNA-RIBOSYLTRANSFERASE ACCESSORY SUBUNIT 2"/>
    <property type="match status" value="1"/>
</dbReference>
<dbReference type="InterPro" id="IPR050852">
    <property type="entry name" value="Queuine_tRNA-ribosyltrfase"/>
</dbReference>
<dbReference type="Pfam" id="PF01702">
    <property type="entry name" value="TGT"/>
    <property type="match status" value="2"/>
</dbReference>
<feature type="domain" description="tRNA-guanine(15) transglycosylase-like" evidence="2">
    <location>
        <begin position="271"/>
        <end position="493"/>
    </location>
</feature>
<evidence type="ECO:0000256" key="1">
    <source>
        <dbReference type="SAM" id="MobiDB-lite"/>
    </source>
</evidence>
<feature type="compositionally biased region" description="Low complexity" evidence="1">
    <location>
        <begin position="385"/>
        <end position="403"/>
    </location>
</feature>
<feature type="domain" description="tRNA-guanine(15) transglycosylase-like" evidence="2">
    <location>
        <begin position="6"/>
        <end position="154"/>
    </location>
</feature>
<feature type="region of interest" description="Disordered" evidence="1">
    <location>
        <begin position="384"/>
        <end position="410"/>
    </location>
</feature>
<proteinExistence type="predicted"/>
<feature type="region of interest" description="Disordered" evidence="1">
    <location>
        <begin position="513"/>
        <end position="560"/>
    </location>
</feature>
<accession>A0A835Y243</accession>
<dbReference type="OrthoDB" id="27601at2759"/>
<dbReference type="NCBIfam" id="TIGR00449">
    <property type="entry name" value="tgt_general"/>
    <property type="match status" value="1"/>
</dbReference>
<organism evidence="3 4">
    <name type="scientific">Edaphochlamys debaryana</name>
    <dbReference type="NCBI Taxonomy" id="47281"/>
    <lineage>
        <taxon>Eukaryota</taxon>
        <taxon>Viridiplantae</taxon>
        <taxon>Chlorophyta</taxon>
        <taxon>core chlorophytes</taxon>
        <taxon>Chlorophyceae</taxon>
        <taxon>CS clade</taxon>
        <taxon>Chlamydomonadales</taxon>
        <taxon>Chlamydomonadales incertae sedis</taxon>
        <taxon>Edaphochlamys</taxon>
    </lineage>
</organism>
<name>A0A835Y243_9CHLO</name>
<dbReference type="AlphaFoldDB" id="A0A835Y243"/>
<protein>
    <recommendedName>
        <fullName evidence="2">tRNA-guanine(15) transglycosylase-like domain-containing protein</fullName>
    </recommendedName>
</protein>
<dbReference type="GO" id="GO:0006400">
    <property type="term" value="P:tRNA modification"/>
    <property type="evidence" value="ECO:0007669"/>
    <property type="project" value="InterPro"/>
</dbReference>
<evidence type="ECO:0000313" key="4">
    <source>
        <dbReference type="Proteomes" id="UP000612055"/>
    </source>
</evidence>
<evidence type="ECO:0000313" key="3">
    <source>
        <dbReference type="EMBL" id="KAG2491165.1"/>
    </source>
</evidence>
<feature type="compositionally biased region" description="Low complexity" evidence="1">
    <location>
        <begin position="221"/>
        <end position="236"/>
    </location>
</feature>
<feature type="compositionally biased region" description="Basic and acidic residues" evidence="1">
    <location>
        <begin position="194"/>
        <end position="207"/>
    </location>
</feature>